<feature type="domain" description="DUF1638" evidence="1">
    <location>
        <begin position="87"/>
        <end position="266"/>
    </location>
</feature>
<dbReference type="Pfam" id="PF07796">
    <property type="entry name" value="DUF1638"/>
    <property type="match status" value="1"/>
</dbReference>
<evidence type="ECO:0000259" key="1">
    <source>
        <dbReference type="Pfam" id="PF07796"/>
    </source>
</evidence>
<dbReference type="InterPro" id="IPR012437">
    <property type="entry name" value="DUF1638"/>
</dbReference>
<name>A0A7G9ZAE6_9EURY</name>
<proteinExistence type="predicted"/>
<sequence length="284" mass="31738">MHIGIITCEMLRREIKEVIEKAGVDKLFLVLPETSNPAINALSRRVNKRFLSELATGDLKIKEKAIEKIESKIHENNIRDSMIIEVMELRMHDCPDKLLAEVEGCIRKTSAIVDFVLLGYGLCGSTVGEIEKIIKEADVPVVIPRDGKGEILNNCIEIALGRKRVQSLLQAEGGTFFMTPAGASIIKEPQIILESTIGIIAGKMNRSAAIDTPKIIKLMKNHYRRVVKVCYSEADEKDKEYSKTVENFAKVFGLEIKTERGSSKLILDALQRGFDSVHKSNLYL</sequence>
<organism evidence="2">
    <name type="scientific">Candidatus Methanophaga sp. ANME-1 ERB7</name>
    <dbReference type="NCBI Taxonomy" id="2759913"/>
    <lineage>
        <taxon>Archaea</taxon>
        <taxon>Methanobacteriati</taxon>
        <taxon>Methanobacteriota</taxon>
        <taxon>Stenosarchaea group</taxon>
        <taxon>Methanomicrobia</taxon>
        <taxon>Candidatus Methanophagales</taxon>
        <taxon>Candidatus Methanophagaceae</taxon>
        <taxon>Candidatus Methanophaga</taxon>
    </lineage>
</organism>
<reference evidence="2" key="1">
    <citation type="submission" date="2020-06" db="EMBL/GenBank/DDBJ databases">
        <title>Unique genomic features of the anaerobic methanotrophic archaea.</title>
        <authorList>
            <person name="Chadwick G.L."/>
            <person name="Skennerton C.T."/>
            <person name="Laso-Perez R."/>
            <person name="Leu A.O."/>
            <person name="Speth D.R."/>
            <person name="Yu H."/>
            <person name="Morgan-Lang C."/>
            <person name="Hatzenpichler R."/>
            <person name="Goudeau D."/>
            <person name="Malmstrom R."/>
            <person name="Brazelton W.J."/>
            <person name="Woyke T."/>
            <person name="Hallam S.J."/>
            <person name="Tyson G.W."/>
            <person name="Wegener G."/>
            <person name="Boetius A."/>
            <person name="Orphan V."/>
        </authorList>
    </citation>
    <scope>NUCLEOTIDE SEQUENCE</scope>
</reference>
<dbReference type="AlphaFoldDB" id="A0A7G9ZAE6"/>
<gene>
    <name evidence="2" type="ORF">ALKFPMEL_00012</name>
</gene>
<dbReference type="EMBL" id="MT631683">
    <property type="protein sequence ID" value="QNO57230.1"/>
    <property type="molecule type" value="Genomic_DNA"/>
</dbReference>
<evidence type="ECO:0000313" key="2">
    <source>
        <dbReference type="EMBL" id="QNO57230.1"/>
    </source>
</evidence>
<accession>A0A7G9ZAE6</accession>
<protein>
    <recommendedName>
        <fullName evidence="1">DUF1638 domain-containing protein</fullName>
    </recommendedName>
</protein>